<dbReference type="Pfam" id="PF09992">
    <property type="entry name" value="NAGPA"/>
    <property type="match status" value="1"/>
</dbReference>
<comment type="caution">
    <text evidence="3">The sequence shown here is derived from an EMBL/GenBank/DDBJ whole genome shotgun (WGS) entry which is preliminary data.</text>
</comment>
<sequence length="305" mass="33630">MHLKKIWAVIYAVMLAAFSTFVLLDAFVIPKDRIKADEPIQSQEITDESIEAKAEAVITENSYKDDKISITISELREYDTSIYVADIQLADASYLRAGLADGTFGRNVTEVTSQIAQDSNAILAINGDFYGFRNKGYVMRNGYLYRETAQQGRQGNSRQEDLVIYEDGHMDVIEENEVAAQTLKDSGASQIFSFGPGLIKNGNITVDENSEVEQSMQSNPRTAIGMITPLHYIMAVSDGRTEASEGLTLYQLAQIMKGQDCVTAYNLDGGGSSTMWFNGEVVNKPTSYGSKISERAVSDIVYIGR</sequence>
<reference evidence="3 4" key="1">
    <citation type="submission" date="2008-11" db="EMBL/GenBank/DDBJ databases">
        <title>Draft genome sequence of Bacteroides pectinophilus (ATCC 43243).</title>
        <authorList>
            <person name="Sudarsanam P."/>
            <person name="Ley R."/>
            <person name="Guruge J."/>
            <person name="Turnbaugh P.J."/>
            <person name="Mahowald M."/>
            <person name="Liep D."/>
            <person name="Gordon J."/>
        </authorList>
    </citation>
    <scope>NUCLEOTIDE SEQUENCE [LARGE SCALE GENOMIC DNA]</scope>
    <source>
        <strain evidence="3 4">ATCC 43243</strain>
    </source>
</reference>
<feature type="transmembrane region" description="Helical" evidence="1">
    <location>
        <begin position="6"/>
        <end position="29"/>
    </location>
</feature>
<dbReference type="PANTHER" id="PTHR40446:SF2">
    <property type="entry name" value="N-ACETYLGLUCOSAMINE-1-PHOSPHODIESTER ALPHA-N-ACETYLGLUCOSAMINIDASE"/>
    <property type="match status" value="1"/>
</dbReference>
<proteinExistence type="predicted"/>
<evidence type="ECO:0000256" key="1">
    <source>
        <dbReference type="SAM" id="Phobius"/>
    </source>
</evidence>
<dbReference type="InterPro" id="IPR018711">
    <property type="entry name" value="NAGPA"/>
</dbReference>
<dbReference type="PANTHER" id="PTHR40446">
    <property type="entry name" value="N-ACETYLGLUCOSAMINE-1-PHOSPHODIESTER ALPHA-N-ACETYLGLUCOSAMINIDASE"/>
    <property type="match status" value="1"/>
</dbReference>
<keyword evidence="1" id="KW-0812">Transmembrane</keyword>
<accession>B7AQ96</accession>
<evidence type="ECO:0000259" key="2">
    <source>
        <dbReference type="Pfam" id="PF09992"/>
    </source>
</evidence>
<dbReference type="HOGENOM" id="CLU_049565_0_1_9"/>
<keyword evidence="1" id="KW-0472">Membrane</keyword>
<keyword evidence="4" id="KW-1185">Reference proteome</keyword>
<keyword evidence="1" id="KW-1133">Transmembrane helix</keyword>
<dbReference type="AlphaFoldDB" id="B7AQ96"/>
<gene>
    <name evidence="3" type="ORF">BACPEC_00852</name>
</gene>
<dbReference type="eggNOG" id="COG4632">
    <property type="taxonomic scope" value="Bacteria"/>
</dbReference>
<evidence type="ECO:0000313" key="3">
    <source>
        <dbReference type="EMBL" id="EEC57868.1"/>
    </source>
</evidence>
<feature type="domain" description="Phosphodiester glycosidase" evidence="2">
    <location>
        <begin position="120"/>
        <end position="303"/>
    </location>
</feature>
<dbReference type="STRING" id="483218.BACPEC_00852"/>
<organism evidence="3 4">
    <name type="scientific">[Bacteroides] pectinophilus ATCC 43243</name>
    <dbReference type="NCBI Taxonomy" id="483218"/>
    <lineage>
        <taxon>Bacteria</taxon>
        <taxon>Bacillati</taxon>
        <taxon>Bacillota</taxon>
        <taxon>Clostridia</taxon>
        <taxon>Eubacteriales</taxon>
    </lineage>
</organism>
<protein>
    <recommendedName>
        <fullName evidence="2">Phosphodiester glycosidase domain-containing protein</fullName>
    </recommendedName>
</protein>
<name>B7AQ96_9FIRM</name>
<dbReference type="EMBL" id="ABVQ01000035">
    <property type="protein sequence ID" value="EEC57868.1"/>
    <property type="molecule type" value="Genomic_DNA"/>
</dbReference>
<evidence type="ECO:0000313" key="4">
    <source>
        <dbReference type="Proteomes" id="UP000003136"/>
    </source>
</evidence>
<reference evidence="3 4" key="2">
    <citation type="submission" date="2008-11" db="EMBL/GenBank/DDBJ databases">
        <authorList>
            <person name="Fulton L."/>
            <person name="Clifton S."/>
            <person name="Fulton B."/>
            <person name="Xu J."/>
            <person name="Minx P."/>
            <person name="Pepin K.H."/>
            <person name="Johnson M."/>
            <person name="Bhonagiri V."/>
            <person name="Nash W.E."/>
            <person name="Mardis E.R."/>
            <person name="Wilson R.K."/>
        </authorList>
    </citation>
    <scope>NUCLEOTIDE SEQUENCE [LARGE SCALE GENOMIC DNA]</scope>
    <source>
        <strain evidence="3 4">ATCC 43243</strain>
    </source>
</reference>
<dbReference type="Proteomes" id="UP000003136">
    <property type="component" value="Unassembled WGS sequence"/>
</dbReference>